<dbReference type="Gene3D" id="3.30.559.30">
    <property type="entry name" value="Nonribosomal peptide synthetase, condensation domain"/>
    <property type="match status" value="1"/>
</dbReference>
<dbReference type="FunFam" id="3.40.50.12780:FF:000012">
    <property type="entry name" value="Non-ribosomal peptide synthetase"/>
    <property type="match status" value="1"/>
</dbReference>
<dbReference type="Pfam" id="PF00109">
    <property type="entry name" value="ketoacyl-synt"/>
    <property type="match status" value="1"/>
</dbReference>
<sequence length="2704" mass="294470">MSDGKAEREAAEGVAIIGMAGRFPGARSVAEFWRNQLDGVEAISRFGAGSPEGPSQGAPAAGAGIVNARSIIDDIELFDAEFFGIYPREAELMDPQQRLFLECCWEAIENAGYVPESYPGLIGVYAGSSLSSYFLSRLCATPGFIAKFTSGYQVSNYVEMMGNSLDFLSTRVSYKLNLRGPSFTMLSACSTSLLSVTQACQSLLTYQTDMALAGGVSITLPQERGYQYQEGGMVSPDGHCRAFDAAAQGTVFGSGVGVVLLKRLDDAIRDGDQIHSVIRGFAVNNDGSAKVGYTAPSVEGQTSVIAMAHEAADVDPDTIGYIEAHGTGTPMGDPIELIGLTKAFRLSTERKQFCAIGTAKTNVGHLDIAAGVTGLINASHIVEHGVFPPTLHFKSPNPKFDLASSPFRVITERTEWNCGDGPRRAGVSAFGVGGTNAHLVLEQAPQREPTHSTRSSQLLVLSARSPTALESATDNLAEHLRQNPGLDLADVAWTLQEGRREFSCRRMVVAGDVDEAVLALSKRERIQTRSKPYDTPEICFMFPGQGSQHVDMAREVYAAEPIFREVVDRCSEMLIPHLGVDLRSVLYPPEGTNDQTKRAVTETIIAQPAIFTIEYALAQLWMSWGVRPTTMAGHSIGEFVAACLAGVMSLEDALKLVAVRGRLMQQLPAGGMLSVRLPEAKLHGILRGPLSIAAVNSPSLCVVAGPLEAIADLERELGDQKVVYRRLVTSHAFHSAMMDPLVDPLAEAIAETKLNQPRIPYVSGVTGDWITDEDATDPHYWARHAREPVRFSSVVQAIRQNPKAMLLEVGPGNVLATLARQHGGPQDQIIVSSLSDQHSGGRDVEALLSAVGALWLGGVRPDWKGLHNGERRLRLPLPTYPFERKRFWLEMVPEAIGEEDPTSSAGASGSDRTVRNLQPTQETEVANMAPNNGSQSALTSLSARSSKIQTAIAELLRELSGVDVASVDSSITFLELGFDSLFLTQLAQAVQEKFAIKITFRQLLNDISSLAALTNYVQGELAPDAFCEPPSTPKRPDETGTVTAIAAASVAAQESRPASAAPGAPSSLAGDAVGQLMRDQLQAMNQLLAKQLETMQVAVSQAAIPVVSSASIVPLPPVPQAAPAIVAQEITRSDVGRAHGPYKPPQIGVSQDLTATQKSQLKRLIERVTQRTGKSKSYTEKYRSVLADPRVVSGFRDQWKEMVYPIVTDRSKGSRIWDIDGNEYIDLVNGFGPIMLGHRPAFVQDAIEKQLHAGFETGPQSALAGEVAKMFCEMTGNERMAFCNTGSEAVLAALRVARTVTGRSKVVMFNGDYHGLVDEVLVKGLRDKAGEPVVFPIAPGIPRQSVSNMVVLDYGADESLEWIRKNAGDIAAILVEPVQSRHPALQPLEFLKELRKIATQSDAALIFDEVVTGFRVHPGGCQALFGVQADLATYGKVIAGGMPVGILAGTRRFMDALDGGTWQFGDDSYPEVGVTFFAGTFVRHPLVLAAMHAVLLHLKEHGPALQEQLNRRTSDLVHRLNEVLQAEQVPTHIETFASFFYFSFPASERLASLYYFYLRDKGIHIREGFPCFMTTSHSDEDMENIVSAFRASAVEMREGDFFSTAGNLASSTAAVSRLEDPAPAAPQQIPLTEAQREIFLAAVLGSDASSAFNESFSISLKGDLQIGLLREAVNELIERHEALRSTVDADGGIMHVQPQLRLNVPVRDLTSFEPSERENEYRRTLAADARRPFDLVKGPLIRAEIVRLEQGHYQLAITAHHLVCDGWSTNVLVDELARLYTAKVGRRDADLPVAARFCQYAREQVELQDAGKNTDAERYWLDQFRDLPEQLALPTDRPRPSVKTHTGATARHHLDAASYSRIKQLGAKNGCTLFATLLAGFCVLLHRLSSQTDIVVGIPAAGQSLLDNGNLVGHCVNFLPLRTRIDPNASFAATLSDAKRVLLDAYDHQTYTYGTLVRKLGVPRNPARMPLMEVQFNLERLGAGARFEGLETAVEPNPKASVIFDVFFNVVESDQGLMIDCDYNADLFDESTISLWMRYYEALLLDAVSNASKAVDDLTLMSREQTSSVLARLNPNSIDASATESIVDMFERQAARTPGSIAVQMGDIRLTYDELNTRANQLARYLRRLGVKPSSMVATSFERSVEMIVAMLATLKAGAAYVPLDSSYPIERLTTLVDDARPSVLLTQATLEGKLPNSGTKVICVDKERLDIGLEDSTNLPSLSRPDVPAYVIYTSGSTGKPKGVVVNHHNVVRLLKSTSHWFNFAETDVWTLFHSSSFDFSVWEIWGCLLTGGRLVIVPYLVTRSPQDFYNLLADERVTILNQTPAAFYQLIQVEEEGLLKPLSLRYVIFGGEALNFASLRPWVDRHGDRSPQLINMYGITETTVHVTYRPLNATDVSGEARSLIGTPIPDLRLYVLDAKQRPVPPGVTGEIYVGGAGVAGGYLNRPELSADRFLPDPFVTGTNGRMYRSGDLARMLSTGDVEYLGRADAQLKIRGFRIEPGEIEVASVEHPGVQQAAVVVRKDDGGAARLFAYYVAKPGKHITPAELRQHLLDKLPAHMIPHACVAIDAIPLTINGKVDQARLPMPDPDVASQGREYVAPTTSQEQSLAKIVCEILKLDVVGTTDNLFELGADSLHVFQITSRAAKAGLPITPKLVLQQRTIAGVLAELDRDQPVASHVITPVERGMYRVRREVSRGRKVQD</sequence>
<dbReference type="Pfam" id="PF00202">
    <property type="entry name" value="Aminotran_3"/>
    <property type="match status" value="1"/>
</dbReference>
<dbReference type="SUPFAM" id="SSF56801">
    <property type="entry name" value="Acetyl-CoA synthetase-like"/>
    <property type="match status" value="1"/>
</dbReference>
<dbReference type="Proteomes" id="UP000007886">
    <property type="component" value="Chromosome"/>
</dbReference>
<dbReference type="PROSITE" id="PS50075">
    <property type="entry name" value="CARRIER"/>
    <property type="match status" value="2"/>
</dbReference>
<dbReference type="InterPro" id="IPR001227">
    <property type="entry name" value="Ac_transferase_dom_sf"/>
</dbReference>
<dbReference type="GO" id="GO:0044550">
    <property type="term" value="P:secondary metabolite biosynthetic process"/>
    <property type="evidence" value="ECO:0007669"/>
    <property type="project" value="UniProtKB-ARBA"/>
</dbReference>
<keyword evidence="6" id="KW-0276">Fatty acid metabolism</keyword>
<dbReference type="GO" id="GO:0008483">
    <property type="term" value="F:transaminase activity"/>
    <property type="evidence" value="ECO:0007669"/>
    <property type="project" value="InterPro"/>
</dbReference>
<feature type="domain" description="Carrier" evidence="11">
    <location>
        <begin position="942"/>
        <end position="1021"/>
    </location>
</feature>
<evidence type="ECO:0000256" key="4">
    <source>
        <dbReference type="ARBA" id="ARBA00022553"/>
    </source>
</evidence>
<evidence type="ECO:0000256" key="6">
    <source>
        <dbReference type="ARBA" id="ARBA00022832"/>
    </source>
</evidence>
<keyword evidence="5" id="KW-0808">Transferase</keyword>
<dbReference type="SMART" id="SM00825">
    <property type="entry name" value="PKS_KS"/>
    <property type="match status" value="1"/>
</dbReference>
<evidence type="ECO:0000313" key="13">
    <source>
        <dbReference type="EMBL" id="BAL79456.1"/>
    </source>
</evidence>
<dbReference type="InterPro" id="IPR015422">
    <property type="entry name" value="PyrdxlP-dep_Trfase_small"/>
</dbReference>
<dbReference type="Gene3D" id="3.30.559.10">
    <property type="entry name" value="Chloramphenicol acetyltransferase-like domain"/>
    <property type="match status" value="1"/>
</dbReference>
<dbReference type="Pfam" id="PF00501">
    <property type="entry name" value="AMP-binding"/>
    <property type="match status" value="1"/>
</dbReference>
<comment type="cofactor">
    <cofactor evidence="2">
        <name>pantetheine 4'-phosphate</name>
        <dbReference type="ChEBI" id="CHEBI:47942"/>
    </cofactor>
</comment>
<dbReference type="FunFam" id="3.40.47.10:FF:000042">
    <property type="entry name" value="Polyketide synthase Pks13"/>
    <property type="match status" value="1"/>
</dbReference>
<dbReference type="NCBIfam" id="TIGR01733">
    <property type="entry name" value="AA-adenyl-dom"/>
    <property type="match status" value="1"/>
</dbReference>
<evidence type="ECO:0000256" key="8">
    <source>
        <dbReference type="ARBA" id="ARBA00023098"/>
    </source>
</evidence>
<dbReference type="SUPFAM" id="SSF53383">
    <property type="entry name" value="PLP-dependent transferases"/>
    <property type="match status" value="1"/>
</dbReference>
<dbReference type="InterPro" id="IPR001242">
    <property type="entry name" value="Condensation_dom"/>
</dbReference>
<dbReference type="RefSeq" id="WP_015688719.1">
    <property type="nucleotide sequence ID" value="NC_017082.1"/>
</dbReference>
<dbReference type="Gene3D" id="3.30.300.30">
    <property type="match status" value="1"/>
</dbReference>
<dbReference type="EMBL" id="AP012279">
    <property type="protein sequence ID" value="BAL79456.1"/>
    <property type="molecule type" value="Genomic_DNA"/>
</dbReference>
<dbReference type="GO" id="GO:0006633">
    <property type="term" value="P:fatty acid biosynthetic process"/>
    <property type="evidence" value="ECO:0007669"/>
    <property type="project" value="InterPro"/>
</dbReference>
<dbReference type="PROSITE" id="PS00600">
    <property type="entry name" value="AA_TRANSFER_CLASS_3"/>
    <property type="match status" value="1"/>
</dbReference>
<evidence type="ECO:0000256" key="3">
    <source>
        <dbReference type="ARBA" id="ARBA00022450"/>
    </source>
</evidence>
<dbReference type="PROSITE" id="PS52004">
    <property type="entry name" value="KS3_2"/>
    <property type="match status" value="1"/>
</dbReference>
<evidence type="ECO:0000256" key="9">
    <source>
        <dbReference type="ARBA" id="ARBA00023268"/>
    </source>
</evidence>
<keyword evidence="3" id="KW-0596">Phosphopantetheine</keyword>
<dbReference type="Gene3D" id="1.10.1200.10">
    <property type="entry name" value="ACP-like"/>
    <property type="match status" value="2"/>
</dbReference>
<dbReference type="Pfam" id="PF00698">
    <property type="entry name" value="Acyl_transf_1"/>
    <property type="match status" value="1"/>
</dbReference>
<evidence type="ECO:0000256" key="1">
    <source>
        <dbReference type="ARBA" id="ARBA00001933"/>
    </source>
</evidence>
<keyword evidence="8" id="KW-0443">Lipid metabolism</keyword>
<dbReference type="FunFam" id="3.40.50.980:FF:000002">
    <property type="entry name" value="Enterobactin synthetase component F"/>
    <property type="match status" value="1"/>
</dbReference>
<evidence type="ECO:0000256" key="5">
    <source>
        <dbReference type="ARBA" id="ARBA00022679"/>
    </source>
</evidence>
<evidence type="ECO:0000313" key="14">
    <source>
        <dbReference type="Proteomes" id="UP000007886"/>
    </source>
</evidence>
<protein>
    <submittedName>
        <fullName evidence="13">Amino acid adenylation domain-containing protein</fullName>
    </submittedName>
</protein>
<dbReference type="InterPro" id="IPR016036">
    <property type="entry name" value="Malonyl_transacylase_ACP-bd"/>
</dbReference>
<dbReference type="InterPro" id="IPR009081">
    <property type="entry name" value="PP-bd_ACP"/>
</dbReference>
<dbReference type="GO" id="GO:0004315">
    <property type="term" value="F:3-oxoacyl-[acyl-carrier-protein] synthase activity"/>
    <property type="evidence" value="ECO:0007669"/>
    <property type="project" value="InterPro"/>
</dbReference>
<dbReference type="PANTHER" id="PTHR43775">
    <property type="entry name" value="FATTY ACID SYNTHASE"/>
    <property type="match status" value="1"/>
</dbReference>
<dbReference type="PROSITE" id="PS00455">
    <property type="entry name" value="AMP_BINDING"/>
    <property type="match status" value="1"/>
</dbReference>
<dbReference type="InterPro" id="IPR016035">
    <property type="entry name" value="Acyl_Trfase/lysoPLipase"/>
</dbReference>
<dbReference type="InterPro" id="IPR023213">
    <property type="entry name" value="CAT-like_dom_sf"/>
</dbReference>
<accession>A0AAI8MIZ4</accession>
<keyword evidence="4" id="KW-0597">Phosphoprotein</keyword>
<dbReference type="Pfam" id="PF00550">
    <property type="entry name" value="PP-binding"/>
    <property type="match status" value="2"/>
</dbReference>
<dbReference type="SMART" id="SM00827">
    <property type="entry name" value="PKS_AT"/>
    <property type="match status" value="1"/>
</dbReference>
<feature type="domain" description="Ketosynthase family 3 (KS3)" evidence="12">
    <location>
        <begin position="11"/>
        <end position="443"/>
    </location>
</feature>
<dbReference type="FunFam" id="3.30.300.30:FF:000010">
    <property type="entry name" value="Enterobactin synthetase component F"/>
    <property type="match status" value="1"/>
</dbReference>
<proteinExistence type="inferred from homology"/>
<dbReference type="InterPro" id="IPR045851">
    <property type="entry name" value="AMP-bd_C_sf"/>
</dbReference>
<dbReference type="InterPro" id="IPR050091">
    <property type="entry name" value="PKS_NRPS_Biosynth_Enz"/>
</dbReference>
<dbReference type="SUPFAM" id="SSF47336">
    <property type="entry name" value="ACP-like"/>
    <property type="match status" value="2"/>
</dbReference>
<evidence type="ECO:0000256" key="10">
    <source>
        <dbReference type="ARBA" id="ARBA00029443"/>
    </source>
</evidence>
<dbReference type="InterPro" id="IPR014043">
    <property type="entry name" value="Acyl_transferase_dom"/>
</dbReference>
<dbReference type="InterPro" id="IPR036736">
    <property type="entry name" value="ACP-like_sf"/>
</dbReference>
<dbReference type="InterPro" id="IPR020841">
    <property type="entry name" value="PKS_Beta-ketoAc_synthase_dom"/>
</dbReference>
<dbReference type="InterPro" id="IPR049704">
    <property type="entry name" value="Aminotrans_3_PPA_site"/>
</dbReference>
<evidence type="ECO:0000256" key="2">
    <source>
        <dbReference type="ARBA" id="ARBA00001957"/>
    </source>
</evidence>
<dbReference type="PANTHER" id="PTHR43775:SF51">
    <property type="entry name" value="INACTIVE PHENOLPHTHIOCEROL SYNTHESIS POLYKETIDE SYNTHASE TYPE I PKS1-RELATED"/>
    <property type="match status" value="1"/>
</dbReference>
<keyword evidence="9" id="KW-0511">Multifunctional enzyme</keyword>
<dbReference type="SUPFAM" id="SSF55048">
    <property type="entry name" value="Probable ACP-binding domain of malonyl-CoA ACP transacylase"/>
    <property type="match status" value="1"/>
</dbReference>
<name>A0AAI8MIZ4_9BRAD</name>
<reference evidence="13 14" key="1">
    <citation type="journal article" date="2012" name="Microbes Environ.">
        <title>Complete genome sequence of Bradyrhizobium sp. S23321: insights into symbiosis evolution in soil oligotrophs.</title>
        <authorList>
            <person name="Okubo T."/>
            <person name="Tsukui T."/>
            <person name="Maita H."/>
            <person name="Okamoto S."/>
            <person name="Oshima K."/>
            <person name="Fujisawa T."/>
            <person name="Saito A."/>
            <person name="Futamata H."/>
            <person name="Hattori R."/>
            <person name="Shimomura Y."/>
            <person name="Haruta S."/>
            <person name="Morimoto S."/>
            <person name="Wang Y."/>
            <person name="Sakai Y."/>
            <person name="Hattori M."/>
            <person name="Aizawa S."/>
            <person name="Nagashima K.V.P."/>
            <person name="Masuda S."/>
            <person name="Hattori T."/>
            <person name="Yamashita A."/>
            <person name="Bao Z."/>
            <person name="Hayatsu M."/>
            <person name="Kajiya-Kanegae H."/>
            <person name="Yoshinaga I."/>
            <person name="Sakamoto K."/>
            <person name="Toyota K."/>
            <person name="Nakao M."/>
            <person name="Kohara M."/>
            <person name="Anda M."/>
            <person name="Niwa R."/>
            <person name="Jung-Hwan P."/>
            <person name="Sameshima-Saito R."/>
            <person name="Tokuda S."/>
            <person name="Yamamoto S."/>
            <person name="Yamamoto S."/>
            <person name="Yokoyama T."/>
            <person name="Akutsu T."/>
            <person name="Nakamura Y."/>
            <person name="Nakahira-Yanaka Y."/>
            <person name="Takada Hoshino Y."/>
            <person name="Hirakawa H."/>
            <person name="Mitsui H."/>
            <person name="Terasawa K."/>
            <person name="Itakura M."/>
            <person name="Sato S."/>
            <person name="Ikeda-Ohtsubo W."/>
            <person name="Sakakura N."/>
            <person name="Kaminuma E."/>
            <person name="Minamisawa K."/>
        </authorList>
    </citation>
    <scope>NUCLEOTIDE SEQUENCE [LARGE SCALE GENOMIC DNA]</scope>
    <source>
        <strain evidence="13 14">S23321</strain>
    </source>
</reference>
<dbReference type="GO" id="GO:0043041">
    <property type="term" value="P:amino acid activation for nonribosomal peptide biosynthetic process"/>
    <property type="evidence" value="ECO:0007669"/>
    <property type="project" value="UniProtKB-ARBA"/>
</dbReference>
<dbReference type="Gene3D" id="3.40.366.10">
    <property type="entry name" value="Malonyl-Coenzyme A Acyl Carrier Protein, domain 2"/>
    <property type="match status" value="1"/>
</dbReference>
<dbReference type="Pfam" id="PF02801">
    <property type="entry name" value="Ketoacyl-synt_C"/>
    <property type="match status" value="1"/>
</dbReference>
<dbReference type="Gene3D" id="3.40.50.12780">
    <property type="entry name" value="N-terminal domain of ligase-like"/>
    <property type="match status" value="1"/>
</dbReference>
<dbReference type="InterPro" id="IPR020845">
    <property type="entry name" value="AMP-binding_CS"/>
</dbReference>
<dbReference type="InterPro" id="IPR025110">
    <property type="entry name" value="AMP-bd_C"/>
</dbReference>
<dbReference type="Gene3D" id="3.40.47.10">
    <property type="match status" value="1"/>
</dbReference>
<dbReference type="Gene3D" id="3.90.1150.10">
    <property type="entry name" value="Aspartate Aminotransferase, domain 1"/>
    <property type="match status" value="1"/>
</dbReference>
<dbReference type="GO" id="GO:0004312">
    <property type="term" value="F:fatty acid synthase activity"/>
    <property type="evidence" value="ECO:0007669"/>
    <property type="project" value="TreeGrafter"/>
</dbReference>
<dbReference type="Gene3D" id="3.30.70.3290">
    <property type="match status" value="1"/>
</dbReference>
<dbReference type="GO" id="GO:0031177">
    <property type="term" value="F:phosphopantetheine binding"/>
    <property type="evidence" value="ECO:0007669"/>
    <property type="project" value="InterPro"/>
</dbReference>
<dbReference type="InterPro" id="IPR042099">
    <property type="entry name" value="ANL_N_sf"/>
</dbReference>
<dbReference type="InterPro" id="IPR015424">
    <property type="entry name" value="PyrdxlP-dep_Trfase"/>
</dbReference>
<dbReference type="Pfam" id="PF22621">
    <property type="entry name" value="CurL-like_PKS_C"/>
    <property type="match status" value="1"/>
</dbReference>
<dbReference type="SMART" id="SM00823">
    <property type="entry name" value="PKS_PP"/>
    <property type="match status" value="2"/>
</dbReference>
<comment type="cofactor">
    <cofactor evidence="1">
        <name>pyridoxal 5'-phosphate</name>
        <dbReference type="ChEBI" id="CHEBI:597326"/>
    </cofactor>
</comment>
<keyword evidence="7" id="KW-0663">Pyridoxal phosphate</keyword>
<dbReference type="SUPFAM" id="SSF52151">
    <property type="entry name" value="FabD/lysophospholipase-like"/>
    <property type="match status" value="1"/>
</dbReference>
<dbReference type="InterPro" id="IPR015421">
    <property type="entry name" value="PyrdxlP-dep_Trfase_major"/>
</dbReference>
<dbReference type="SUPFAM" id="SSF53901">
    <property type="entry name" value="Thiolase-like"/>
    <property type="match status" value="1"/>
</dbReference>
<dbReference type="CDD" id="cd19531">
    <property type="entry name" value="LCL_NRPS-like"/>
    <property type="match status" value="1"/>
</dbReference>
<dbReference type="InterPro" id="IPR010071">
    <property type="entry name" value="AA_adenyl_dom"/>
</dbReference>
<dbReference type="Gene3D" id="3.40.640.10">
    <property type="entry name" value="Type I PLP-dependent aspartate aminotransferase-like (Major domain)"/>
    <property type="match status" value="1"/>
</dbReference>
<organism evidence="13 14">
    <name type="scientific">Bradyrhizobium cosmicum</name>
    <dbReference type="NCBI Taxonomy" id="1404864"/>
    <lineage>
        <taxon>Bacteria</taxon>
        <taxon>Pseudomonadati</taxon>
        <taxon>Pseudomonadota</taxon>
        <taxon>Alphaproteobacteria</taxon>
        <taxon>Hyphomicrobiales</taxon>
        <taxon>Nitrobacteraceae</taxon>
        <taxon>Bradyrhizobium</taxon>
    </lineage>
</organism>
<keyword evidence="14" id="KW-1185">Reference proteome</keyword>
<dbReference type="CDD" id="cd00833">
    <property type="entry name" value="PKS"/>
    <property type="match status" value="1"/>
</dbReference>
<dbReference type="Pfam" id="PF13193">
    <property type="entry name" value="AMP-binding_C"/>
    <property type="match status" value="1"/>
</dbReference>
<dbReference type="FunFam" id="3.40.50.980:FF:000001">
    <property type="entry name" value="Non-ribosomal peptide synthetase"/>
    <property type="match status" value="1"/>
</dbReference>
<feature type="domain" description="Carrier" evidence="11">
    <location>
        <begin position="2601"/>
        <end position="2675"/>
    </location>
</feature>
<evidence type="ECO:0000259" key="11">
    <source>
        <dbReference type="PROSITE" id="PS50075"/>
    </source>
</evidence>
<dbReference type="CDD" id="cd17643">
    <property type="entry name" value="A_NRPS_Cytc1-like"/>
    <property type="match status" value="1"/>
</dbReference>
<dbReference type="InterPro" id="IPR014030">
    <property type="entry name" value="Ketoacyl_synth_N"/>
</dbReference>
<dbReference type="SUPFAM" id="SSF52777">
    <property type="entry name" value="CoA-dependent acyltransferases"/>
    <property type="match status" value="2"/>
</dbReference>
<dbReference type="InterPro" id="IPR018201">
    <property type="entry name" value="Ketoacyl_synth_AS"/>
</dbReference>
<dbReference type="InterPro" id="IPR014031">
    <property type="entry name" value="Ketoacyl_synth_C"/>
</dbReference>
<dbReference type="InterPro" id="IPR005814">
    <property type="entry name" value="Aminotrans_3"/>
</dbReference>
<evidence type="ECO:0000259" key="12">
    <source>
        <dbReference type="PROSITE" id="PS52004"/>
    </source>
</evidence>
<dbReference type="Gene3D" id="3.30.70.250">
    <property type="entry name" value="Malonyl-CoA ACP transacylase, ACP-binding"/>
    <property type="match status" value="1"/>
</dbReference>
<gene>
    <name evidence="13" type="ORF">S23_62680</name>
</gene>
<comment type="similarity">
    <text evidence="10">In the C-terminal section; belongs to the NRP synthetase family.</text>
</comment>
<evidence type="ECO:0000256" key="7">
    <source>
        <dbReference type="ARBA" id="ARBA00022898"/>
    </source>
</evidence>
<dbReference type="InterPro" id="IPR016039">
    <property type="entry name" value="Thiolase-like"/>
</dbReference>
<dbReference type="KEGG" id="brs:S23_62680"/>
<dbReference type="PROSITE" id="PS00606">
    <property type="entry name" value="KS3_1"/>
    <property type="match status" value="1"/>
</dbReference>
<dbReference type="InterPro" id="IPR020806">
    <property type="entry name" value="PKS_PP-bd"/>
</dbReference>
<dbReference type="InterPro" id="IPR000873">
    <property type="entry name" value="AMP-dep_synth/lig_dom"/>
</dbReference>
<dbReference type="Pfam" id="PF00668">
    <property type="entry name" value="Condensation"/>
    <property type="match status" value="1"/>
</dbReference>
<dbReference type="GO" id="GO:0030170">
    <property type="term" value="F:pyridoxal phosphate binding"/>
    <property type="evidence" value="ECO:0007669"/>
    <property type="project" value="InterPro"/>
</dbReference>